<keyword evidence="5" id="KW-0249">Electron transport</keyword>
<dbReference type="GO" id="GO:0046872">
    <property type="term" value="F:metal ion binding"/>
    <property type="evidence" value="ECO:0007669"/>
    <property type="project" value="UniProtKB-KW"/>
</dbReference>
<dbReference type="InterPro" id="IPR036280">
    <property type="entry name" value="Multihaem_cyt_sf"/>
</dbReference>
<keyword evidence="1" id="KW-0813">Transport</keyword>
<dbReference type="AlphaFoldDB" id="A0A1E3XEW7"/>
<keyword evidence="4" id="KW-0732">Signal</keyword>
<name>A0A1E3XEW7_9BACT</name>
<evidence type="ECO:0000313" key="7">
    <source>
        <dbReference type="EMBL" id="ODS34177.1"/>
    </source>
</evidence>
<sequence length="396" mass="45236">MEFKKKYIKLIIIITSVSIVLAGAGAFSLVKYTTSVKHFCMSCHRDQGDSDFSRQSALHPGYISCDECHANNSEIIPKRFSASPELVNENCIRCHEDILSTNDWKALKTNVQEIRIEHEKHLKKVIGLNCVDCHNNVAHDSSPNPTNRPHKSKCFECHVSREEGCETCHPVSFVEYSAETDDVSVITCGKCHMDFLQKETYREEGFLHKKHLVNLLECDVCHDTGAEHPLLIVEENDCGNCHHEKTEKECINCHPLQNKLYLGMNDEEWSYPDVMATAGMSCNIGCHVNLKDGHSFESVKKACVTCHEDKYGRYVDEFQMSLNKSVEKLKKLLSEIKTNAKNSVNIENIKIEIEDNEKKLDFIEKAKGVHNMKYTLLLINNIEKRLRNLHITALKR</sequence>
<evidence type="ECO:0000256" key="3">
    <source>
        <dbReference type="ARBA" id="ARBA00022723"/>
    </source>
</evidence>
<dbReference type="Proteomes" id="UP000094056">
    <property type="component" value="Unassembled WGS sequence"/>
</dbReference>
<organism evidence="7 8">
    <name type="scientific">Candidatus Scalindua rubra</name>
    <dbReference type="NCBI Taxonomy" id="1872076"/>
    <lineage>
        <taxon>Bacteria</taxon>
        <taxon>Pseudomonadati</taxon>
        <taxon>Planctomycetota</taxon>
        <taxon>Candidatus Brocadiia</taxon>
        <taxon>Candidatus Brocadiales</taxon>
        <taxon>Candidatus Scalinduaceae</taxon>
        <taxon>Candidatus Scalindua</taxon>
    </lineage>
</organism>
<evidence type="ECO:0000313" key="8">
    <source>
        <dbReference type="Proteomes" id="UP000094056"/>
    </source>
</evidence>
<dbReference type="Gene3D" id="3.90.10.10">
    <property type="entry name" value="Cytochrome C3"/>
    <property type="match status" value="2"/>
</dbReference>
<keyword evidence="2" id="KW-0349">Heme</keyword>
<dbReference type="EMBL" id="MAYW01000011">
    <property type="protein sequence ID" value="ODS34177.1"/>
    <property type="molecule type" value="Genomic_DNA"/>
</dbReference>
<evidence type="ECO:0000256" key="4">
    <source>
        <dbReference type="ARBA" id="ARBA00022729"/>
    </source>
</evidence>
<evidence type="ECO:0000256" key="6">
    <source>
        <dbReference type="ARBA" id="ARBA00023004"/>
    </source>
</evidence>
<evidence type="ECO:0000256" key="5">
    <source>
        <dbReference type="ARBA" id="ARBA00022982"/>
    </source>
</evidence>
<reference evidence="7 8" key="1">
    <citation type="submission" date="2016-07" db="EMBL/GenBank/DDBJ databases">
        <title>Draft genome of Scalindua rubra, obtained from a brine-seawater interface in the Red Sea, sheds light on salt adaptation in anammox bacteria.</title>
        <authorList>
            <person name="Speth D.R."/>
            <person name="Lagkouvardos I."/>
            <person name="Wang Y."/>
            <person name="Qian P.-Y."/>
            <person name="Dutilh B.E."/>
            <person name="Jetten M.S."/>
        </authorList>
    </citation>
    <scope>NUCLEOTIDE SEQUENCE [LARGE SCALE GENOMIC DNA]</scope>
    <source>
        <strain evidence="7">BSI-1</strain>
    </source>
</reference>
<dbReference type="InterPro" id="IPR038266">
    <property type="entry name" value="NapC/NirT_cytc_sf"/>
</dbReference>
<evidence type="ECO:0000256" key="1">
    <source>
        <dbReference type="ARBA" id="ARBA00022448"/>
    </source>
</evidence>
<evidence type="ECO:0000256" key="2">
    <source>
        <dbReference type="ARBA" id="ARBA00022617"/>
    </source>
</evidence>
<dbReference type="SUPFAM" id="SSF48695">
    <property type="entry name" value="Multiheme cytochromes"/>
    <property type="match status" value="1"/>
</dbReference>
<comment type="caution">
    <text evidence="7">The sequence shown here is derived from an EMBL/GenBank/DDBJ whole genome shotgun (WGS) entry which is preliminary data.</text>
</comment>
<dbReference type="Gene3D" id="1.10.3820.10">
    <property type="entry name" value="Di-heme elbow motif domain"/>
    <property type="match status" value="1"/>
</dbReference>
<keyword evidence="6" id="KW-0408">Iron</keyword>
<keyword evidence="3" id="KW-0479">Metal-binding</keyword>
<accession>A0A1E3XEW7</accession>
<protein>
    <submittedName>
        <fullName evidence="7">Putative heme protein</fullName>
    </submittedName>
</protein>
<gene>
    <name evidence="7" type="ORF">SCARUB_00653</name>
</gene>
<dbReference type="InterPro" id="IPR051829">
    <property type="entry name" value="Multiheme_Cytochr_ET"/>
</dbReference>
<dbReference type="PANTHER" id="PTHR35038">
    <property type="entry name" value="DISSIMILATORY SULFITE REDUCTASE SIRA"/>
    <property type="match status" value="1"/>
</dbReference>
<proteinExistence type="predicted"/>